<evidence type="ECO:0000256" key="2">
    <source>
        <dbReference type="ARBA" id="ARBA00022525"/>
    </source>
</evidence>
<sequence length="158" mass="17902">MALRTGHLLGKNKKCVPGKSYNDSCNTCVCAENKQDERGAWEPIMFCTEMMCFEPDGTEYKPTSAPEDFWQDNVLERALPEIFRRWDLLVSVRANVVGADDGIAHVRQEKKTVASVASIEIGVTRSANFFLYEKGALFNTNAQKLEIKHNDKTYLLQH</sequence>
<dbReference type="EMBL" id="NNAY01000398">
    <property type="protein sequence ID" value="OXU28663.1"/>
    <property type="molecule type" value="Genomic_DNA"/>
</dbReference>
<evidence type="ECO:0000313" key="7">
    <source>
        <dbReference type="Proteomes" id="UP000215335"/>
    </source>
</evidence>
<evidence type="ECO:0000256" key="4">
    <source>
        <dbReference type="ARBA" id="ARBA00022900"/>
    </source>
</evidence>
<keyword evidence="3" id="KW-0646">Protease inhibitor</keyword>
<accession>A0A232FDT7</accession>
<evidence type="ECO:0000256" key="3">
    <source>
        <dbReference type="ARBA" id="ARBA00022690"/>
    </source>
</evidence>
<name>A0A232FDT7_9HYME</name>
<proteinExistence type="inferred from homology"/>
<organism evidence="6 7">
    <name type="scientific">Trichomalopsis sarcophagae</name>
    <dbReference type="NCBI Taxonomy" id="543379"/>
    <lineage>
        <taxon>Eukaryota</taxon>
        <taxon>Metazoa</taxon>
        <taxon>Ecdysozoa</taxon>
        <taxon>Arthropoda</taxon>
        <taxon>Hexapoda</taxon>
        <taxon>Insecta</taxon>
        <taxon>Pterygota</taxon>
        <taxon>Neoptera</taxon>
        <taxon>Endopterygota</taxon>
        <taxon>Hymenoptera</taxon>
        <taxon>Apocrita</taxon>
        <taxon>Proctotrupomorpha</taxon>
        <taxon>Chalcidoidea</taxon>
        <taxon>Pteromalidae</taxon>
        <taxon>Pteromalinae</taxon>
        <taxon>Trichomalopsis</taxon>
    </lineage>
</organism>
<keyword evidence="4" id="KW-0722">Serine protease inhibitor</keyword>
<dbReference type="SUPFAM" id="SSF57283">
    <property type="entry name" value="PMP inhibitors"/>
    <property type="match status" value="1"/>
</dbReference>
<comment type="subcellular location">
    <subcellularLocation>
        <location evidence="1">Secreted</location>
    </subcellularLocation>
</comment>
<comment type="caution">
    <text evidence="6">The sequence shown here is derived from an EMBL/GenBank/DDBJ whole genome shotgun (WGS) entry which is preliminary data.</text>
</comment>
<dbReference type="AlphaFoldDB" id="A0A232FDT7"/>
<gene>
    <name evidence="6" type="ORF">TSAR_001945</name>
</gene>
<keyword evidence="2" id="KW-0964">Secreted</keyword>
<protein>
    <submittedName>
        <fullName evidence="6">Uncharacterized protein</fullName>
    </submittedName>
</protein>
<dbReference type="Proteomes" id="UP000215335">
    <property type="component" value="Unassembled WGS sequence"/>
</dbReference>
<keyword evidence="7" id="KW-1185">Reference proteome</keyword>
<dbReference type="InterPro" id="IPR036201">
    <property type="entry name" value="Pacifastin_dom_sf"/>
</dbReference>
<reference evidence="6 7" key="1">
    <citation type="journal article" date="2017" name="Curr. Biol.">
        <title>The Evolution of Venom by Co-option of Single-Copy Genes.</title>
        <authorList>
            <person name="Martinson E.O."/>
            <person name="Mrinalini"/>
            <person name="Kelkar Y.D."/>
            <person name="Chang C.H."/>
            <person name="Werren J.H."/>
        </authorList>
    </citation>
    <scope>NUCLEOTIDE SEQUENCE [LARGE SCALE GENOMIC DNA]</scope>
    <source>
        <strain evidence="6 7">Alberta</strain>
        <tissue evidence="6">Whole body</tissue>
    </source>
</reference>
<comment type="similarity">
    <text evidence="5">Belongs to the protease inhibitor I19 family.</text>
</comment>
<dbReference type="GO" id="GO:0005576">
    <property type="term" value="C:extracellular region"/>
    <property type="evidence" value="ECO:0007669"/>
    <property type="project" value="UniProtKB-SubCell"/>
</dbReference>
<dbReference type="GO" id="GO:0004867">
    <property type="term" value="F:serine-type endopeptidase inhibitor activity"/>
    <property type="evidence" value="ECO:0007669"/>
    <property type="project" value="UniProtKB-KW"/>
</dbReference>
<evidence type="ECO:0000313" key="6">
    <source>
        <dbReference type="EMBL" id="OXU28663.1"/>
    </source>
</evidence>
<evidence type="ECO:0000256" key="1">
    <source>
        <dbReference type="ARBA" id="ARBA00004613"/>
    </source>
</evidence>
<evidence type="ECO:0000256" key="5">
    <source>
        <dbReference type="ARBA" id="ARBA00029459"/>
    </source>
</evidence>